<sequence length="40" mass="4435">MLELLGGIFSPLEGGFCPFSIFKLACSFYCFSSMPTNHEL</sequence>
<reference evidence="1" key="1">
    <citation type="submission" date="2014-11" db="EMBL/GenBank/DDBJ databases">
        <authorList>
            <person name="Amaro Gonzalez C."/>
        </authorList>
    </citation>
    <scope>NUCLEOTIDE SEQUENCE</scope>
</reference>
<dbReference type="EMBL" id="GBXM01091666">
    <property type="protein sequence ID" value="JAH16911.1"/>
    <property type="molecule type" value="Transcribed_RNA"/>
</dbReference>
<accession>A0A0E9QJ51</accession>
<organism evidence="1">
    <name type="scientific">Anguilla anguilla</name>
    <name type="common">European freshwater eel</name>
    <name type="synonym">Muraena anguilla</name>
    <dbReference type="NCBI Taxonomy" id="7936"/>
    <lineage>
        <taxon>Eukaryota</taxon>
        <taxon>Metazoa</taxon>
        <taxon>Chordata</taxon>
        <taxon>Craniata</taxon>
        <taxon>Vertebrata</taxon>
        <taxon>Euteleostomi</taxon>
        <taxon>Actinopterygii</taxon>
        <taxon>Neopterygii</taxon>
        <taxon>Teleostei</taxon>
        <taxon>Anguilliformes</taxon>
        <taxon>Anguillidae</taxon>
        <taxon>Anguilla</taxon>
    </lineage>
</organism>
<evidence type="ECO:0000313" key="1">
    <source>
        <dbReference type="EMBL" id="JAH16911.1"/>
    </source>
</evidence>
<name>A0A0E9QJ51_ANGAN</name>
<proteinExistence type="predicted"/>
<dbReference type="AlphaFoldDB" id="A0A0E9QJ51"/>
<reference evidence="1" key="2">
    <citation type="journal article" date="2015" name="Fish Shellfish Immunol.">
        <title>Early steps in the European eel (Anguilla anguilla)-Vibrio vulnificus interaction in the gills: Role of the RtxA13 toxin.</title>
        <authorList>
            <person name="Callol A."/>
            <person name="Pajuelo D."/>
            <person name="Ebbesson L."/>
            <person name="Teles M."/>
            <person name="MacKenzie S."/>
            <person name="Amaro C."/>
        </authorList>
    </citation>
    <scope>NUCLEOTIDE SEQUENCE</scope>
</reference>
<protein>
    <submittedName>
        <fullName evidence="1">Uncharacterized protein</fullName>
    </submittedName>
</protein>